<dbReference type="InterPro" id="IPR011004">
    <property type="entry name" value="Trimer_LpxA-like_sf"/>
</dbReference>
<protein>
    <recommendedName>
        <fullName evidence="3">Chloramphenicol acetyltransferase</fullName>
        <ecNumber evidence="2">2.3.1.28</ecNumber>
    </recommendedName>
</protein>
<dbReference type="GO" id="GO:0046677">
    <property type="term" value="P:response to antibiotic"/>
    <property type="evidence" value="ECO:0007669"/>
    <property type="project" value="UniProtKB-KW"/>
</dbReference>
<dbReference type="InterPro" id="IPR001451">
    <property type="entry name" value="Hexapep"/>
</dbReference>
<organism evidence="9 10">
    <name type="scientific">Sphingobacterium nematocida</name>
    <dbReference type="NCBI Taxonomy" id="1513896"/>
    <lineage>
        <taxon>Bacteria</taxon>
        <taxon>Pseudomonadati</taxon>
        <taxon>Bacteroidota</taxon>
        <taxon>Sphingobacteriia</taxon>
        <taxon>Sphingobacteriales</taxon>
        <taxon>Sphingobacteriaceae</taxon>
        <taxon>Sphingobacterium</taxon>
    </lineage>
</organism>
<keyword evidence="5" id="KW-0677">Repeat</keyword>
<keyword evidence="7" id="KW-0012">Acyltransferase</keyword>
<dbReference type="PROSITE" id="PS00101">
    <property type="entry name" value="HEXAPEP_TRANSFERASES"/>
    <property type="match status" value="1"/>
</dbReference>
<proteinExistence type="inferred from homology"/>
<keyword evidence="10" id="KW-1185">Reference proteome</keyword>
<evidence type="ECO:0000256" key="1">
    <source>
        <dbReference type="ARBA" id="ARBA00007274"/>
    </source>
</evidence>
<evidence type="ECO:0000256" key="6">
    <source>
        <dbReference type="ARBA" id="ARBA00023251"/>
    </source>
</evidence>
<dbReference type="PANTHER" id="PTHR43300:SF12">
    <property type="entry name" value="CHLORAMPHENICOL ACETYLTRANSFERASE"/>
    <property type="match status" value="1"/>
</dbReference>
<keyword evidence="6" id="KW-0046">Antibiotic resistance</keyword>
<name>A0A1T5AYA8_9SPHI</name>
<dbReference type="Pfam" id="PF00132">
    <property type="entry name" value="Hexapep"/>
    <property type="match status" value="1"/>
</dbReference>
<keyword evidence="4 9" id="KW-0808">Transferase</keyword>
<evidence type="ECO:0000256" key="3">
    <source>
        <dbReference type="ARBA" id="ARBA00020291"/>
    </source>
</evidence>
<dbReference type="STRING" id="1513896.SAMN05660841_00275"/>
<evidence type="ECO:0000256" key="4">
    <source>
        <dbReference type="ARBA" id="ARBA00022679"/>
    </source>
</evidence>
<dbReference type="GO" id="GO:0008811">
    <property type="term" value="F:chloramphenicol O-acetyltransferase activity"/>
    <property type="evidence" value="ECO:0007669"/>
    <property type="project" value="UniProtKB-EC"/>
</dbReference>
<comment type="similarity">
    <text evidence="1">Belongs to the transferase hexapeptide repeat family.</text>
</comment>
<dbReference type="AlphaFoldDB" id="A0A1T5AYA8"/>
<dbReference type="RefSeq" id="WP_079640629.1">
    <property type="nucleotide sequence ID" value="NZ_FUZF01000001.1"/>
</dbReference>
<dbReference type="EMBL" id="FUZF01000001">
    <property type="protein sequence ID" value="SKB39767.1"/>
    <property type="molecule type" value="Genomic_DNA"/>
</dbReference>
<sequence>MQKHWSKVEYLHESVTNPNIHIKGASSYYSAAWTGSFEESVVRYLYGDAFSLNSWEPAWPIDQLFIGSHVCIAAEVVILMGGNNTHRMDWISLYPFVDRITEAYQGKGDTVIEDGAWIGMRAMLMPGITIGEGAIVASGAIVTKDVEPYTVVAGNPAKPIKKRFSPEAIESLQQLRIYDWDAQKFTALGDYICSGDVAELVVQSQRYDESQSNV</sequence>
<dbReference type="InterPro" id="IPR018357">
    <property type="entry name" value="Hexapep_transf_CS"/>
</dbReference>
<evidence type="ECO:0000256" key="5">
    <source>
        <dbReference type="ARBA" id="ARBA00022737"/>
    </source>
</evidence>
<accession>A0A1T5AYA8</accession>
<dbReference type="Proteomes" id="UP000190150">
    <property type="component" value="Unassembled WGS sequence"/>
</dbReference>
<evidence type="ECO:0000256" key="8">
    <source>
        <dbReference type="ARBA" id="ARBA00047633"/>
    </source>
</evidence>
<dbReference type="Gene3D" id="2.160.10.10">
    <property type="entry name" value="Hexapeptide repeat proteins"/>
    <property type="match status" value="1"/>
</dbReference>
<reference evidence="10" key="1">
    <citation type="submission" date="2017-02" db="EMBL/GenBank/DDBJ databases">
        <authorList>
            <person name="Varghese N."/>
            <person name="Submissions S."/>
        </authorList>
    </citation>
    <scope>NUCLEOTIDE SEQUENCE [LARGE SCALE GENOMIC DNA]</scope>
    <source>
        <strain evidence="10">DSM 24091</strain>
    </source>
</reference>
<gene>
    <name evidence="9" type="ORF">SAMN05660841_00275</name>
</gene>
<evidence type="ECO:0000313" key="10">
    <source>
        <dbReference type="Proteomes" id="UP000190150"/>
    </source>
</evidence>
<evidence type="ECO:0000313" key="9">
    <source>
        <dbReference type="EMBL" id="SKB39767.1"/>
    </source>
</evidence>
<dbReference type="PANTHER" id="PTHR43300">
    <property type="entry name" value="ACETYLTRANSFERASE"/>
    <property type="match status" value="1"/>
</dbReference>
<dbReference type="EC" id="2.3.1.28" evidence="2"/>
<dbReference type="SUPFAM" id="SSF51161">
    <property type="entry name" value="Trimeric LpxA-like enzymes"/>
    <property type="match status" value="1"/>
</dbReference>
<evidence type="ECO:0000256" key="7">
    <source>
        <dbReference type="ARBA" id="ARBA00023315"/>
    </source>
</evidence>
<dbReference type="InterPro" id="IPR050179">
    <property type="entry name" value="Trans_hexapeptide_repeat"/>
</dbReference>
<evidence type="ECO:0000256" key="2">
    <source>
        <dbReference type="ARBA" id="ARBA00013235"/>
    </source>
</evidence>
<dbReference type="CDD" id="cd03349">
    <property type="entry name" value="LbH_XAT"/>
    <property type="match status" value="1"/>
</dbReference>
<comment type="catalytic activity">
    <reaction evidence="8">
        <text>chloramphenicol + acetyl-CoA = chloramphenicol 3-acetate + CoA</text>
        <dbReference type="Rhea" id="RHEA:18421"/>
        <dbReference type="ChEBI" id="CHEBI:16730"/>
        <dbReference type="ChEBI" id="CHEBI:17698"/>
        <dbReference type="ChEBI" id="CHEBI:57287"/>
        <dbReference type="ChEBI" id="CHEBI:57288"/>
        <dbReference type="EC" id="2.3.1.28"/>
    </reaction>
</comment>